<proteinExistence type="predicted"/>
<feature type="compositionally biased region" description="Basic and acidic residues" evidence="1">
    <location>
        <begin position="96"/>
        <end position="110"/>
    </location>
</feature>
<gene>
    <name evidence="2" type="ORF">G4D72_06520</name>
</gene>
<evidence type="ECO:0000313" key="3">
    <source>
        <dbReference type="Proteomes" id="UP000800984"/>
    </source>
</evidence>
<feature type="region of interest" description="Disordered" evidence="1">
    <location>
        <begin position="88"/>
        <end position="110"/>
    </location>
</feature>
<dbReference type="EMBL" id="JAAJBT010000003">
    <property type="protein sequence ID" value="NHM01762.1"/>
    <property type="molecule type" value="Genomic_DNA"/>
</dbReference>
<organism evidence="2 3">
    <name type="scientific">Flavobacterium difficile</name>
    <dbReference type="NCBI Taxonomy" id="2709659"/>
    <lineage>
        <taxon>Bacteria</taxon>
        <taxon>Pseudomonadati</taxon>
        <taxon>Bacteroidota</taxon>
        <taxon>Flavobacteriia</taxon>
        <taxon>Flavobacteriales</taxon>
        <taxon>Flavobacteriaceae</taxon>
        <taxon>Flavobacterium</taxon>
    </lineage>
</organism>
<accession>A0ABX0I3L4</accession>
<comment type="caution">
    <text evidence="2">The sequence shown here is derived from an EMBL/GenBank/DDBJ whole genome shotgun (WGS) entry which is preliminary data.</text>
</comment>
<name>A0ABX0I3L4_9FLAO</name>
<reference evidence="2 3" key="1">
    <citation type="submission" date="2020-02" db="EMBL/GenBank/DDBJ databases">
        <authorList>
            <person name="Chen W.-M."/>
        </authorList>
    </citation>
    <scope>NUCLEOTIDE SEQUENCE [LARGE SCALE GENOMIC DNA]</scope>
    <source>
        <strain evidence="2 3">KDG-16</strain>
    </source>
</reference>
<dbReference type="Proteomes" id="UP000800984">
    <property type="component" value="Unassembled WGS sequence"/>
</dbReference>
<sequence>MAYIVIDMLLSKLTQKDEKHPLKVFIPLKGDCNGAETEITINGFKVKELDNGKSNVFFSWNLVAYRANVIDVNRKIQSKHVDIRFTIGPNQLNPEKQTDAKHETDERKLK</sequence>
<evidence type="ECO:0000313" key="2">
    <source>
        <dbReference type="EMBL" id="NHM01762.1"/>
    </source>
</evidence>
<evidence type="ECO:0000256" key="1">
    <source>
        <dbReference type="SAM" id="MobiDB-lite"/>
    </source>
</evidence>
<protein>
    <submittedName>
        <fullName evidence="2">Uncharacterized protein</fullName>
    </submittedName>
</protein>
<dbReference type="RefSeq" id="WP_166076852.1">
    <property type="nucleotide sequence ID" value="NZ_JAAJBT010000003.1"/>
</dbReference>
<keyword evidence="3" id="KW-1185">Reference proteome</keyword>